<accession>A0A8H7W1L9</accession>
<feature type="domain" description="Heterokaryon incompatibility" evidence="1">
    <location>
        <begin position="47"/>
        <end position="212"/>
    </location>
</feature>
<dbReference type="EMBL" id="JAFJYH010000296">
    <property type="protein sequence ID" value="KAG4413770.1"/>
    <property type="molecule type" value="Genomic_DNA"/>
</dbReference>
<name>A0A8H7W1L9_9HELO</name>
<reference evidence="2" key="1">
    <citation type="submission" date="2021-02" db="EMBL/GenBank/DDBJ databases">
        <title>Genome sequence Cadophora malorum strain M34.</title>
        <authorList>
            <person name="Stefanovic E."/>
            <person name="Vu D."/>
            <person name="Scully C."/>
            <person name="Dijksterhuis J."/>
            <person name="Roader J."/>
            <person name="Houbraken J."/>
        </authorList>
    </citation>
    <scope>NUCLEOTIDE SEQUENCE</scope>
    <source>
        <strain evidence="2">M34</strain>
    </source>
</reference>
<dbReference type="PANTHER" id="PTHR24148:SF64">
    <property type="entry name" value="HETEROKARYON INCOMPATIBILITY DOMAIN-CONTAINING PROTEIN"/>
    <property type="match status" value="1"/>
</dbReference>
<dbReference type="Pfam" id="PF26639">
    <property type="entry name" value="Het-6_barrel"/>
    <property type="match status" value="1"/>
</dbReference>
<comment type="caution">
    <text evidence="2">The sequence shown here is derived from an EMBL/GenBank/DDBJ whole genome shotgun (WGS) entry which is preliminary data.</text>
</comment>
<evidence type="ECO:0000259" key="1">
    <source>
        <dbReference type="Pfam" id="PF06985"/>
    </source>
</evidence>
<evidence type="ECO:0000313" key="2">
    <source>
        <dbReference type="EMBL" id="KAG4413770.1"/>
    </source>
</evidence>
<dbReference type="Pfam" id="PF06985">
    <property type="entry name" value="HET"/>
    <property type="match status" value="1"/>
</dbReference>
<sequence length="644" mass="72879">MTTQLRPTAGFPYSPLPPGTIRLVRLYAGTYLMCDLIIAHLDSLPPYEALSYCWGDSKDRFPITCNGVRGLAVTENLHSALKRLQLPNQPRLIWADAICINQEDIDERGSQVRLMKDIYRRASSVVIWLGEAIEVDGKDLWPIPSLLEAAQKNLKRTELPIRHGTKDWVRYVLRPDYTTSGDLDNKRWNRTIKSLILLLHRPWFLRTWIVQEVALASHALVMCGCHIANWDDFYRSVSYAIDLDYFSSTQPEMYSSLQNIEHVRRDLAQNHYSRPLDLLASFRIFLATDARDKVFGLYSLFSSSDLAILKLQPDYTIDVFQVYTQTALDCIATENNLDVLSFGGQDCRPEHSQLPTWVPDWSIKDRSIPLSPRFLSTLSFGAHQWPCTWQSVTGQSCPIVEQTSDPKVLRLSGYIFDEITEVGGMLEKQYFDTQPGQSSLQISSMLQTGTETLAKWEDLCGITTNTPYRTREAAWDVYWKTLHGGFYPYGDEASTKTAFENWYQTFRNFRSFTDYTSSRLDEISESEASTVAKVAAGAGWLAKVMYKSMHMGVKMALSANKLPPSKILAFHRTLFKTKAGYVGITSRHAKSGDSVAFFQGGKLPMIVCEAESDGQWRIVGDAYIHGVMGGDKFESAKCGMMSIC</sequence>
<keyword evidence="3" id="KW-1185">Reference proteome</keyword>
<dbReference type="OrthoDB" id="2157530at2759"/>
<dbReference type="InterPro" id="IPR010730">
    <property type="entry name" value="HET"/>
</dbReference>
<gene>
    <name evidence="2" type="ORF">IFR04_013081</name>
</gene>
<evidence type="ECO:0000313" key="3">
    <source>
        <dbReference type="Proteomes" id="UP000664132"/>
    </source>
</evidence>
<dbReference type="Proteomes" id="UP000664132">
    <property type="component" value="Unassembled WGS sequence"/>
</dbReference>
<dbReference type="PANTHER" id="PTHR24148">
    <property type="entry name" value="ANKYRIN REPEAT DOMAIN-CONTAINING PROTEIN 39 HOMOLOG-RELATED"/>
    <property type="match status" value="1"/>
</dbReference>
<proteinExistence type="predicted"/>
<organism evidence="2 3">
    <name type="scientific">Cadophora malorum</name>
    <dbReference type="NCBI Taxonomy" id="108018"/>
    <lineage>
        <taxon>Eukaryota</taxon>
        <taxon>Fungi</taxon>
        <taxon>Dikarya</taxon>
        <taxon>Ascomycota</taxon>
        <taxon>Pezizomycotina</taxon>
        <taxon>Leotiomycetes</taxon>
        <taxon>Helotiales</taxon>
        <taxon>Ploettnerulaceae</taxon>
        <taxon>Cadophora</taxon>
    </lineage>
</organism>
<dbReference type="InterPro" id="IPR052895">
    <property type="entry name" value="HetReg/Transcr_Mod"/>
</dbReference>
<dbReference type="AlphaFoldDB" id="A0A8H7W1L9"/>
<protein>
    <recommendedName>
        <fullName evidence="1">Heterokaryon incompatibility domain-containing protein</fullName>
    </recommendedName>
</protein>